<comment type="subcellular location">
    <subcellularLocation>
        <location evidence="3">Cytoplasm</location>
    </subcellularLocation>
    <subcellularLocation>
        <location evidence="2">Mitochondrion membrane</location>
        <topology evidence="2">Single-pass membrane protein</topology>
    </subcellularLocation>
</comment>
<comment type="similarity">
    <text evidence="19">Belongs to the RBR family. RNF144 subfamily.</text>
</comment>
<dbReference type="GeneID" id="110979331"/>
<dbReference type="GO" id="GO:0006915">
    <property type="term" value="P:apoptotic process"/>
    <property type="evidence" value="ECO:0007669"/>
    <property type="project" value="UniProtKB-KW"/>
</dbReference>
<dbReference type="PANTHER" id="PTHR11685">
    <property type="entry name" value="RBR FAMILY RING FINGER AND IBR DOMAIN-CONTAINING"/>
    <property type="match status" value="1"/>
</dbReference>
<dbReference type="GO" id="GO:0008270">
    <property type="term" value="F:zinc ion binding"/>
    <property type="evidence" value="ECO:0007669"/>
    <property type="project" value="UniProtKB-KW"/>
</dbReference>
<evidence type="ECO:0000256" key="12">
    <source>
        <dbReference type="ARBA" id="ARBA00022771"/>
    </source>
</evidence>
<dbReference type="InterPro" id="IPR001841">
    <property type="entry name" value="Znf_RING"/>
</dbReference>
<evidence type="ECO:0000313" key="32">
    <source>
        <dbReference type="RefSeq" id="XP_022090754.1"/>
    </source>
</evidence>
<dbReference type="RefSeq" id="XP_022090748.1">
    <property type="nucleotide sequence ID" value="XM_022235056.1"/>
</dbReference>
<sequence length="301" mass="33667">MAISTVSGDLALDPLITCKLCLCEYSMKDMHQMQECSCVYCISCLRQYLSILIREGAVSSITCPDAACRERGKVQGNEVKLLVGSEVFERYKHVKFELEVDLDPNRTWCPEVGCETICHVCAGDPSKAKPVHCPTCGTDFCSICKSRWHANLSCGEYMGTLTHKTGSSSTQVLEALGIPFDNEEVAKIKRCPMCHIPIERDEGCAQMMCKRCKHVFCWYCLANLDDDFLLRHYDKGPCKNKLGHSRASVIWHRTQVVGIFAGFGLLLLLVSPFLLLIAPCILCCKCKWCRCCDEDDDLPPA</sequence>
<evidence type="ECO:0000256" key="13">
    <source>
        <dbReference type="ARBA" id="ARBA00022786"/>
    </source>
</evidence>
<evidence type="ECO:0000313" key="31">
    <source>
        <dbReference type="RefSeq" id="XP_022090748.1"/>
    </source>
</evidence>
<evidence type="ECO:0000256" key="22">
    <source>
        <dbReference type="ARBA" id="ARBA00069720"/>
    </source>
</evidence>
<evidence type="ECO:0000313" key="30">
    <source>
        <dbReference type="RefSeq" id="XP_022090739.1"/>
    </source>
</evidence>
<dbReference type="EC" id="2.3.2.31" evidence="5"/>
<dbReference type="RefSeq" id="XP_022090754.1">
    <property type="nucleotide sequence ID" value="XM_022235062.1"/>
</dbReference>
<keyword evidence="9" id="KW-0053">Apoptosis</keyword>
<evidence type="ECO:0000256" key="18">
    <source>
        <dbReference type="ARBA" id="ARBA00023136"/>
    </source>
</evidence>
<evidence type="ECO:0000256" key="14">
    <source>
        <dbReference type="ARBA" id="ARBA00022833"/>
    </source>
</evidence>
<dbReference type="AlphaFoldDB" id="A0A8B7YBW2"/>
<evidence type="ECO:0000256" key="3">
    <source>
        <dbReference type="ARBA" id="ARBA00004496"/>
    </source>
</evidence>
<proteinExistence type="inferred from homology"/>
<comment type="function">
    <text evidence="20">E3 ubiquitin-protein ligase which accepts ubiquitin from E2 ubiquitin-conjugating enzymes UBE2L3 and UBE2L6 in the form of a thioester and then directly transfers the ubiquitin to targeted substrates such as LCMT2, thereby promoting their degradation. Induces apoptosis via a p53/TP53-dependent but caspase-independent mechanism. Plays a crucial role in maintaining the genomic stability by controlling the degradation of multiple proteins involved in mitotic progression and DNA damage. Regulates epithelial homeostasis by mediating degradation of CDKN1A and isoform 2 of TP63. Plays a regulatory role in innate immunity by negatively regulating IRF3 activation and IFN-beta production. Mechanistically, inhibits TBK1 phosphorylation and 'Lys-63'-linked polyubiquitination independently of its E3 ligase activity. Alternatively, promotes 'Lys-27' and 'Lys-33'-linked ubiquitination of IFIH1/MDA5, promoting selective autophagic degradation of IFIH1/MDA5 to inhibit antiviral response.</text>
</comment>
<dbReference type="CDD" id="cd20349">
    <property type="entry name" value="BRcat_RBR_RNF144"/>
    <property type="match status" value="1"/>
</dbReference>
<dbReference type="Pfam" id="PF22191">
    <property type="entry name" value="IBR_1"/>
    <property type="match status" value="1"/>
</dbReference>
<evidence type="ECO:0000256" key="11">
    <source>
        <dbReference type="ARBA" id="ARBA00022737"/>
    </source>
</evidence>
<evidence type="ECO:0000256" key="16">
    <source>
        <dbReference type="ARBA" id="ARBA00022989"/>
    </source>
</evidence>
<keyword evidence="18 25" id="KW-0472">Membrane</keyword>
<dbReference type="InterPro" id="IPR002867">
    <property type="entry name" value="IBR_dom"/>
</dbReference>
<dbReference type="PROSITE" id="PS00518">
    <property type="entry name" value="ZF_RING_1"/>
    <property type="match status" value="1"/>
</dbReference>
<evidence type="ECO:0000259" key="27">
    <source>
        <dbReference type="PROSITE" id="PS51873"/>
    </source>
</evidence>
<evidence type="ECO:0000256" key="21">
    <source>
        <dbReference type="ARBA" id="ARBA00061765"/>
    </source>
</evidence>
<evidence type="ECO:0000256" key="19">
    <source>
        <dbReference type="ARBA" id="ARBA00038342"/>
    </source>
</evidence>
<dbReference type="InterPro" id="IPR017907">
    <property type="entry name" value="Znf_RING_CS"/>
</dbReference>
<dbReference type="InterPro" id="IPR013083">
    <property type="entry name" value="Znf_RING/FYVE/PHD"/>
</dbReference>
<keyword evidence="17" id="KW-0496">Mitochondrion</keyword>
<dbReference type="Gene3D" id="1.20.120.1750">
    <property type="match status" value="1"/>
</dbReference>
<evidence type="ECO:0000256" key="7">
    <source>
        <dbReference type="ARBA" id="ARBA00022679"/>
    </source>
</evidence>
<protein>
    <recommendedName>
        <fullName evidence="22">E3 ubiquitin-protein ligase RNF144B</fullName>
        <ecNumber evidence="5">2.3.2.31</ecNumber>
    </recommendedName>
    <alternativeName>
        <fullName evidence="23">RING finger protein 144B</fullName>
    </alternativeName>
</protein>
<dbReference type="RefSeq" id="XP_022090730.1">
    <property type="nucleotide sequence ID" value="XM_022235038.1"/>
</dbReference>
<dbReference type="InterPro" id="IPR031127">
    <property type="entry name" value="E3_UB_ligase_RBR"/>
</dbReference>
<dbReference type="Proteomes" id="UP000694845">
    <property type="component" value="Unplaced"/>
</dbReference>
<gene>
    <name evidence="29 30 31 32" type="primary">LOC110979331</name>
</gene>
<dbReference type="InterPro" id="IPR044066">
    <property type="entry name" value="TRIAD_supradom"/>
</dbReference>
<dbReference type="PROSITE" id="PS50089">
    <property type="entry name" value="ZF_RING_2"/>
    <property type="match status" value="1"/>
</dbReference>
<evidence type="ECO:0000256" key="4">
    <source>
        <dbReference type="ARBA" id="ARBA00004906"/>
    </source>
</evidence>
<feature type="domain" description="RING-type" evidence="27">
    <location>
        <begin position="14"/>
        <end position="242"/>
    </location>
</feature>
<dbReference type="SUPFAM" id="SSF57850">
    <property type="entry name" value="RING/U-box"/>
    <property type="match status" value="3"/>
</dbReference>
<dbReference type="KEGG" id="aplc:110979331"/>
<evidence type="ECO:0000256" key="10">
    <source>
        <dbReference type="ARBA" id="ARBA00022723"/>
    </source>
</evidence>
<keyword evidence="10" id="KW-0479">Metal-binding</keyword>
<keyword evidence="15" id="KW-0832">Ubl conjugation</keyword>
<name>A0A8B7YBW2_ACAPL</name>
<dbReference type="CDD" id="cd16632">
    <property type="entry name" value="mRING-HC-C4C4_RBR_RNF144"/>
    <property type="match status" value="1"/>
</dbReference>
<evidence type="ECO:0000256" key="6">
    <source>
        <dbReference type="ARBA" id="ARBA00022490"/>
    </source>
</evidence>
<keyword evidence="6" id="KW-0963">Cytoplasm</keyword>
<organism evidence="28 30">
    <name type="scientific">Acanthaster planci</name>
    <name type="common">Crown-of-thorns starfish</name>
    <dbReference type="NCBI Taxonomy" id="133434"/>
    <lineage>
        <taxon>Eukaryota</taxon>
        <taxon>Metazoa</taxon>
        <taxon>Echinodermata</taxon>
        <taxon>Eleutherozoa</taxon>
        <taxon>Asterozoa</taxon>
        <taxon>Asteroidea</taxon>
        <taxon>Valvatacea</taxon>
        <taxon>Valvatida</taxon>
        <taxon>Acanthasteridae</taxon>
        <taxon>Acanthaster</taxon>
    </lineage>
</organism>
<feature type="domain" description="RING-type" evidence="26">
    <location>
        <begin position="18"/>
        <end position="64"/>
    </location>
</feature>
<dbReference type="GO" id="GO:0031966">
    <property type="term" value="C:mitochondrial membrane"/>
    <property type="evidence" value="ECO:0007669"/>
    <property type="project" value="UniProtKB-SubCell"/>
</dbReference>
<dbReference type="RefSeq" id="XP_022090739.1">
    <property type="nucleotide sequence ID" value="XM_022235047.1"/>
</dbReference>
<evidence type="ECO:0000256" key="9">
    <source>
        <dbReference type="ARBA" id="ARBA00022703"/>
    </source>
</evidence>
<keyword evidence="7" id="KW-0808">Transferase</keyword>
<keyword evidence="13" id="KW-0833">Ubl conjugation pathway</keyword>
<dbReference type="Pfam" id="PF01485">
    <property type="entry name" value="IBR"/>
    <property type="match status" value="1"/>
</dbReference>
<keyword evidence="11" id="KW-0677">Repeat</keyword>
<dbReference type="Gene3D" id="3.30.40.10">
    <property type="entry name" value="Zinc/RING finger domain, C3HC4 (zinc finger)"/>
    <property type="match status" value="1"/>
</dbReference>
<dbReference type="GO" id="GO:0061630">
    <property type="term" value="F:ubiquitin protein ligase activity"/>
    <property type="evidence" value="ECO:0007669"/>
    <property type="project" value="UniProtKB-EC"/>
</dbReference>
<comment type="pathway">
    <text evidence="4">Protein modification; protein ubiquitination.</text>
</comment>
<evidence type="ECO:0000256" key="20">
    <source>
        <dbReference type="ARBA" id="ARBA00060040"/>
    </source>
</evidence>
<evidence type="ECO:0000259" key="26">
    <source>
        <dbReference type="PROSITE" id="PS50089"/>
    </source>
</evidence>
<keyword evidence="28" id="KW-1185">Reference proteome</keyword>
<accession>A0A8B7YBW2</accession>
<keyword evidence="16 25" id="KW-1133">Transmembrane helix</keyword>
<dbReference type="OrthoDB" id="10009520at2759"/>
<evidence type="ECO:0000256" key="1">
    <source>
        <dbReference type="ARBA" id="ARBA00001798"/>
    </source>
</evidence>
<evidence type="ECO:0000256" key="17">
    <source>
        <dbReference type="ARBA" id="ARBA00023128"/>
    </source>
</evidence>
<keyword evidence="8 25" id="KW-0812">Transmembrane</keyword>
<evidence type="ECO:0000256" key="5">
    <source>
        <dbReference type="ARBA" id="ARBA00012251"/>
    </source>
</evidence>
<evidence type="ECO:0000256" key="24">
    <source>
        <dbReference type="PROSITE-ProRule" id="PRU00175"/>
    </source>
</evidence>
<evidence type="ECO:0000256" key="25">
    <source>
        <dbReference type="SAM" id="Phobius"/>
    </source>
</evidence>
<evidence type="ECO:0000256" key="8">
    <source>
        <dbReference type="ARBA" id="ARBA00022692"/>
    </source>
</evidence>
<reference evidence="29 30" key="1">
    <citation type="submission" date="2025-04" db="UniProtKB">
        <authorList>
            <consortium name="RefSeq"/>
        </authorList>
    </citation>
    <scope>IDENTIFICATION</scope>
</reference>
<comment type="subunit">
    <text evidence="21">Interacts with UBE2L3, UBE2L6 and LCMT2, as well as with BAX. Interacts with TBK1; this interaction inhibits TBK1 phosphorylation and 'Lys-63'-linked polyubiquitination.</text>
</comment>
<evidence type="ECO:0000313" key="28">
    <source>
        <dbReference type="Proteomes" id="UP000694845"/>
    </source>
</evidence>
<dbReference type="SMART" id="SM00647">
    <property type="entry name" value="IBR"/>
    <property type="match status" value="2"/>
</dbReference>
<dbReference type="GO" id="GO:0016567">
    <property type="term" value="P:protein ubiquitination"/>
    <property type="evidence" value="ECO:0007669"/>
    <property type="project" value="InterPro"/>
</dbReference>
<evidence type="ECO:0000313" key="29">
    <source>
        <dbReference type="RefSeq" id="XP_022090730.1"/>
    </source>
</evidence>
<keyword evidence="14" id="KW-0862">Zinc</keyword>
<keyword evidence="12 24" id="KW-0863">Zinc-finger</keyword>
<dbReference type="FunFam" id="1.20.120.1750:FF:000010">
    <property type="entry name" value="RBR-type E3 ubiquitin transferase"/>
    <property type="match status" value="1"/>
</dbReference>
<dbReference type="FunFam" id="3.30.40.10:FF:000051">
    <property type="entry name" value="RBR-type E3 ubiquitin transferase"/>
    <property type="match status" value="1"/>
</dbReference>
<dbReference type="PROSITE" id="PS51873">
    <property type="entry name" value="TRIAD"/>
    <property type="match status" value="1"/>
</dbReference>
<evidence type="ECO:0000256" key="15">
    <source>
        <dbReference type="ARBA" id="ARBA00022843"/>
    </source>
</evidence>
<comment type="catalytic activity">
    <reaction evidence="1">
        <text>[E2 ubiquitin-conjugating enzyme]-S-ubiquitinyl-L-cysteine + [acceptor protein]-L-lysine = [E2 ubiquitin-conjugating enzyme]-L-cysteine + [acceptor protein]-N(6)-ubiquitinyl-L-lysine.</text>
        <dbReference type="EC" id="2.3.2.31"/>
    </reaction>
</comment>
<feature type="transmembrane region" description="Helical" evidence="25">
    <location>
        <begin position="256"/>
        <end position="277"/>
    </location>
</feature>
<dbReference type="CDD" id="cd20352">
    <property type="entry name" value="Rcat_RBR_RNF144"/>
    <property type="match status" value="1"/>
</dbReference>
<evidence type="ECO:0000256" key="23">
    <source>
        <dbReference type="ARBA" id="ARBA00078867"/>
    </source>
</evidence>
<dbReference type="OMA" id="CMVAAEM"/>
<evidence type="ECO:0000256" key="2">
    <source>
        <dbReference type="ARBA" id="ARBA00004304"/>
    </source>
</evidence>